<reference evidence="2 3" key="1">
    <citation type="submission" date="2019-03" db="EMBL/GenBank/DDBJ databases">
        <title>First draft genome of Liparis tanakae, snailfish: a comprehensive survey of snailfish specific genes.</title>
        <authorList>
            <person name="Kim W."/>
            <person name="Song I."/>
            <person name="Jeong J.-H."/>
            <person name="Kim D."/>
            <person name="Kim S."/>
            <person name="Ryu S."/>
            <person name="Song J.Y."/>
            <person name="Lee S.K."/>
        </authorList>
    </citation>
    <scope>NUCLEOTIDE SEQUENCE [LARGE SCALE GENOMIC DNA]</scope>
    <source>
        <tissue evidence="2">Muscle</tissue>
    </source>
</reference>
<evidence type="ECO:0000256" key="1">
    <source>
        <dbReference type="SAM" id="MobiDB-lite"/>
    </source>
</evidence>
<dbReference type="EMBL" id="SRLO01001012">
    <property type="protein sequence ID" value="TNN42813.1"/>
    <property type="molecule type" value="Genomic_DNA"/>
</dbReference>
<comment type="caution">
    <text evidence="2">The sequence shown here is derived from an EMBL/GenBank/DDBJ whole genome shotgun (WGS) entry which is preliminary data.</text>
</comment>
<keyword evidence="3" id="KW-1185">Reference proteome</keyword>
<evidence type="ECO:0000313" key="2">
    <source>
        <dbReference type="EMBL" id="TNN42813.1"/>
    </source>
</evidence>
<dbReference type="AlphaFoldDB" id="A0A4Z2FPU7"/>
<gene>
    <name evidence="2" type="ORF">EYF80_047013</name>
</gene>
<feature type="compositionally biased region" description="Gly residues" evidence="1">
    <location>
        <begin position="1"/>
        <end position="10"/>
    </location>
</feature>
<sequence>MRTRSGGPGLNVGSAPPQKASRGSSGVLSHTRKKRRSDRADTSEILFDYPQSPSGPEGNPSVSSACIRNLFFAPLQECRGYPREQKLMKRKH</sequence>
<organism evidence="2 3">
    <name type="scientific">Liparis tanakae</name>
    <name type="common">Tanaka's snailfish</name>
    <dbReference type="NCBI Taxonomy" id="230148"/>
    <lineage>
        <taxon>Eukaryota</taxon>
        <taxon>Metazoa</taxon>
        <taxon>Chordata</taxon>
        <taxon>Craniata</taxon>
        <taxon>Vertebrata</taxon>
        <taxon>Euteleostomi</taxon>
        <taxon>Actinopterygii</taxon>
        <taxon>Neopterygii</taxon>
        <taxon>Teleostei</taxon>
        <taxon>Neoteleostei</taxon>
        <taxon>Acanthomorphata</taxon>
        <taxon>Eupercaria</taxon>
        <taxon>Perciformes</taxon>
        <taxon>Cottioidei</taxon>
        <taxon>Cottales</taxon>
        <taxon>Liparidae</taxon>
        <taxon>Liparis</taxon>
    </lineage>
</organism>
<dbReference type="Proteomes" id="UP000314294">
    <property type="component" value="Unassembled WGS sequence"/>
</dbReference>
<name>A0A4Z2FPU7_9TELE</name>
<feature type="region of interest" description="Disordered" evidence="1">
    <location>
        <begin position="1"/>
        <end position="63"/>
    </location>
</feature>
<accession>A0A4Z2FPU7</accession>
<proteinExistence type="predicted"/>
<evidence type="ECO:0000313" key="3">
    <source>
        <dbReference type="Proteomes" id="UP000314294"/>
    </source>
</evidence>
<protein>
    <submittedName>
        <fullName evidence="2">Uncharacterized protein</fullName>
    </submittedName>
</protein>